<sequence>MSSKSRSSSKEKKSSSKKEKKEKSSKKESSKKEKKVKKPKTPEPEYEDDFEQYEDDFEDFNDDESKEKETPKAEEAAREEQPSKTIENDETPFEGNLLQRLATSHMRRTEIAPQKQIPKVSSNSQISFQSTVGSFVF</sequence>
<evidence type="ECO:0000313" key="3">
    <source>
        <dbReference type="Proteomes" id="UP000230233"/>
    </source>
</evidence>
<protein>
    <submittedName>
        <fullName evidence="2">Uncharacterized protein</fullName>
    </submittedName>
</protein>
<comment type="caution">
    <text evidence="2">The sequence shown here is derived from an EMBL/GenBank/DDBJ whole genome shotgun (WGS) entry which is preliminary data.</text>
</comment>
<accession>A0A2G5UEZ1</accession>
<proteinExistence type="predicted"/>
<feature type="compositionally biased region" description="Acidic residues" evidence="1">
    <location>
        <begin position="44"/>
        <end position="62"/>
    </location>
</feature>
<evidence type="ECO:0000256" key="1">
    <source>
        <dbReference type="SAM" id="MobiDB-lite"/>
    </source>
</evidence>
<dbReference type="STRING" id="1611254.A0A2G5UEZ1"/>
<feature type="compositionally biased region" description="Basic and acidic residues" evidence="1">
    <location>
        <begin position="63"/>
        <end position="82"/>
    </location>
</feature>
<dbReference type="AlphaFoldDB" id="A0A2G5UEZ1"/>
<evidence type="ECO:0000313" key="2">
    <source>
        <dbReference type="EMBL" id="PIC38117.1"/>
    </source>
</evidence>
<dbReference type="EMBL" id="PDUG01000003">
    <property type="protein sequence ID" value="PIC38117.1"/>
    <property type="molecule type" value="Genomic_DNA"/>
</dbReference>
<name>A0A2G5UEZ1_9PELO</name>
<keyword evidence="3" id="KW-1185">Reference proteome</keyword>
<feature type="compositionally biased region" description="Basic and acidic residues" evidence="1">
    <location>
        <begin position="8"/>
        <end position="31"/>
    </location>
</feature>
<feature type="compositionally biased region" description="Polar residues" evidence="1">
    <location>
        <begin position="119"/>
        <end position="137"/>
    </location>
</feature>
<reference evidence="3" key="1">
    <citation type="submission" date="2017-10" db="EMBL/GenBank/DDBJ databases">
        <title>Rapid genome shrinkage in a self-fertile nematode reveals novel sperm competition proteins.</title>
        <authorList>
            <person name="Yin D."/>
            <person name="Schwarz E.M."/>
            <person name="Thomas C.G."/>
            <person name="Felde R.L."/>
            <person name="Korf I.F."/>
            <person name="Cutter A.D."/>
            <person name="Schartner C.M."/>
            <person name="Ralston E.J."/>
            <person name="Meyer B.J."/>
            <person name="Haag E.S."/>
        </authorList>
    </citation>
    <scope>NUCLEOTIDE SEQUENCE [LARGE SCALE GENOMIC DNA]</scope>
    <source>
        <strain evidence="3">JU1422</strain>
    </source>
</reference>
<feature type="region of interest" description="Disordered" evidence="1">
    <location>
        <begin position="1"/>
        <end position="137"/>
    </location>
</feature>
<dbReference type="Proteomes" id="UP000230233">
    <property type="component" value="Chromosome III"/>
</dbReference>
<gene>
    <name evidence="2" type="primary">Cnig_chr_III.g10238</name>
    <name evidence="2" type="ORF">B9Z55_010238</name>
</gene>
<organism evidence="2 3">
    <name type="scientific">Caenorhabditis nigoni</name>
    <dbReference type="NCBI Taxonomy" id="1611254"/>
    <lineage>
        <taxon>Eukaryota</taxon>
        <taxon>Metazoa</taxon>
        <taxon>Ecdysozoa</taxon>
        <taxon>Nematoda</taxon>
        <taxon>Chromadorea</taxon>
        <taxon>Rhabditida</taxon>
        <taxon>Rhabditina</taxon>
        <taxon>Rhabditomorpha</taxon>
        <taxon>Rhabditoidea</taxon>
        <taxon>Rhabditidae</taxon>
        <taxon>Peloderinae</taxon>
        <taxon>Caenorhabditis</taxon>
    </lineage>
</organism>